<accession>A0A426XEM9</accession>
<comment type="caution">
    <text evidence="2">The sequence shown here is derived from an EMBL/GenBank/DDBJ whole genome shotgun (WGS) entry which is preliminary data.</text>
</comment>
<dbReference type="Proteomes" id="UP000287651">
    <property type="component" value="Unassembled WGS sequence"/>
</dbReference>
<dbReference type="AlphaFoldDB" id="A0A426XEM9"/>
<reference evidence="2 3" key="1">
    <citation type="journal article" date="2014" name="Agronomy (Basel)">
        <title>A Draft Genome Sequence for Ensete ventricosum, the Drought-Tolerant Tree Against Hunger.</title>
        <authorList>
            <person name="Harrison J."/>
            <person name="Moore K.A."/>
            <person name="Paszkiewicz K."/>
            <person name="Jones T."/>
            <person name="Grant M."/>
            <person name="Ambacheew D."/>
            <person name="Muzemil S."/>
            <person name="Studholme D.J."/>
        </authorList>
    </citation>
    <scope>NUCLEOTIDE SEQUENCE [LARGE SCALE GENOMIC DNA]</scope>
</reference>
<evidence type="ECO:0000313" key="2">
    <source>
        <dbReference type="EMBL" id="RRT37938.1"/>
    </source>
</evidence>
<dbReference type="PANTHER" id="PTHR33600">
    <property type="entry name" value="PLASTID DIVISION PROTEIN PDV2"/>
    <property type="match status" value="1"/>
</dbReference>
<sequence length="102" mass="11000">MASTAPARSPTAASSSSPADGSLRRWAEEDGGAAMAEARSLDAFRSALENLEDQLEFVHVIKSQQRADRDATTMRLGQSCNILARRLAEDEGKKYVAIEMAS</sequence>
<dbReference type="GO" id="GO:0010020">
    <property type="term" value="P:chloroplast fission"/>
    <property type="evidence" value="ECO:0007669"/>
    <property type="project" value="InterPro"/>
</dbReference>
<feature type="compositionally biased region" description="Low complexity" evidence="1">
    <location>
        <begin position="1"/>
        <end position="19"/>
    </location>
</feature>
<name>A0A426XEM9_ENSVE</name>
<dbReference type="EMBL" id="AMZH03021712">
    <property type="protein sequence ID" value="RRT37938.1"/>
    <property type="molecule type" value="Genomic_DNA"/>
</dbReference>
<protein>
    <submittedName>
        <fullName evidence="2">Uncharacterized protein</fullName>
    </submittedName>
</protein>
<feature type="region of interest" description="Disordered" evidence="1">
    <location>
        <begin position="1"/>
        <end position="31"/>
    </location>
</feature>
<organism evidence="2 3">
    <name type="scientific">Ensete ventricosum</name>
    <name type="common">Abyssinian banana</name>
    <name type="synonym">Musa ensete</name>
    <dbReference type="NCBI Taxonomy" id="4639"/>
    <lineage>
        <taxon>Eukaryota</taxon>
        <taxon>Viridiplantae</taxon>
        <taxon>Streptophyta</taxon>
        <taxon>Embryophyta</taxon>
        <taxon>Tracheophyta</taxon>
        <taxon>Spermatophyta</taxon>
        <taxon>Magnoliopsida</taxon>
        <taxon>Liliopsida</taxon>
        <taxon>Zingiberales</taxon>
        <taxon>Musaceae</taxon>
        <taxon>Ensete</taxon>
    </lineage>
</organism>
<dbReference type="InterPro" id="IPR038939">
    <property type="entry name" value="PDV1/PDV2"/>
</dbReference>
<evidence type="ECO:0000313" key="3">
    <source>
        <dbReference type="Proteomes" id="UP000287651"/>
    </source>
</evidence>
<evidence type="ECO:0000256" key="1">
    <source>
        <dbReference type="SAM" id="MobiDB-lite"/>
    </source>
</evidence>
<proteinExistence type="predicted"/>
<dbReference type="PANTHER" id="PTHR33600:SF4">
    <property type="entry name" value="PLASTID DIVISION PROTEIN PDV1"/>
    <property type="match status" value="1"/>
</dbReference>
<gene>
    <name evidence="2" type="ORF">B296_00022619</name>
</gene>